<evidence type="ECO:0000313" key="2">
    <source>
        <dbReference type="EMBL" id="CAB3260645.1"/>
    </source>
</evidence>
<evidence type="ECO:0000256" key="1">
    <source>
        <dbReference type="SAM" id="Coils"/>
    </source>
</evidence>
<reference evidence="2" key="1">
    <citation type="submission" date="2020-04" db="EMBL/GenBank/DDBJ databases">
        <authorList>
            <person name="Neveu A P."/>
        </authorList>
    </citation>
    <scope>NUCLEOTIDE SEQUENCE</scope>
    <source>
        <tissue evidence="2">Whole embryo</tissue>
    </source>
</reference>
<sequence>MKFNADHLKRMTVADLKNLEQNISMWFHLKDRQKSVAATALGLRKSFTHKPCSFTFQGASKLSERHSKAVFDCKESFSSLSSAVKAFLPNGGVNMPGVNADTQKRVNLEVALRKRYSVLSPKLDKSETGIIRRECSSPKKLLSELRKPQQANLLPSQVSPLRNGLNDAAAEKCPVTEDQKKTDVNANTVSKRLLPACLTPNKPKRLSKSIPLRKIVILREHHKKCENRIKHLEEKTARLRLQKSKLEQKCTANKL</sequence>
<dbReference type="AlphaFoldDB" id="A0A6F9DH23"/>
<accession>A0A6F9DH23</accession>
<name>A0A6F9DH23_9ASCI</name>
<organism evidence="2">
    <name type="scientific">Phallusia mammillata</name>
    <dbReference type="NCBI Taxonomy" id="59560"/>
    <lineage>
        <taxon>Eukaryota</taxon>
        <taxon>Metazoa</taxon>
        <taxon>Chordata</taxon>
        <taxon>Tunicata</taxon>
        <taxon>Ascidiacea</taxon>
        <taxon>Phlebobranchia</taxon>
        <taxon>Ascidiidae</taxon>
        <taxon>Phallusia</taxon>
    </lineage>
</organism>
<feature type="coiled-coil region" evidence="1">
    <location>
        <begin position="215"/>
        <end position="249"/>
    </location>
</feature>
<gene>
    <name evidence="2" type="primary">LOC100175578-001</name>
</gene>
<dbReference type="EMBL" id="LR786391">
    <property type="protein sequence ID" value="CAB3260645.1"/>
    <property type="molecule type" value="mRNA"/>
</dbReference>
<keyword evidence="1" id="KW-0175">Coiled coil</keyword>
<protein>
    <submittedName>
        <fullName evidence="2">Uncharacterized protein LOC100175578</fullName>
    </submittedName>
</protein>
<proteinExistence type="evidence at transcript level"/>